<keyword evidence="3" id="KW-0862">Zinc</keyword>
<dbReference type="InterPro" id="IPR017907">
    <property type="entry name" value="Znf_RING_CS"/>
</dbReference>
<proteinExistence type="predicted"/>
<dbReference type="Pfam" id="PF13445">
    <property type="entry name" value="zf-RING_UBOX"/>
    <property type="match status" value="1"/>
</dbReference>
<gene>
    <name evidence="7" type="ORF">PPENT_87.1.T0010228</name>
</gene>
<dbReference type="AlphaFoldDB" id="A0A8S1RW77"/>
<keyword evidence="2 4" id="KW-0863">Zinc-finger</keyword>
<organism evidence="7 8">
    <name type="scientific">Paramecium pentaurelia</name>
    <dbReference type="NCBI Taxonomy" id="43138"/>
    <lineage>
        <taxon>Eukaryota</taxon>
        <taxon>Sar</taxon>
        <taxon>Alveolata</taxon>
        <taxon>Ciliophora</taxon>
        <taxon>Intramacronucleata</taxon>
        <taxon>Oligohymenophorea</taxon>
        <taxon>Peniculida</taxon>
        <taxon>Parameciidae</taxon>
        <taxon>Paramecium</taxon>
    </lineage>
</organism>
<feature type="domain" description="RING-type" evidence="6">
    <location>
        <begin position="70"/>
        <end position="114"/>
    </location>
</feature>
<dbReference type="EMBL" id="CAJJDO010000001">
    <property type="protein sequence ID" value="CAD8131672.1"/>
    <property type="molecule type" value="Genomic_DNA"/>
</dbReference>
<dbReference type="PROSITE" id="PS50089">
    <property type="entry name" value="ZF_RING_2"/>
    <property type="match status" value="1"/>
</dbReference>
<evidence type="ECO:0000256" key="4">
    <source>
        <dbReference type="PROSITE-ProRule" id="PRU00175"/>
    </source>
</evidence>
<dbReference type="SMART" id="SM00184">
    <property type="entry name" value="RING"/>
    <property type="match status" value="1"/>
</dbReference>
<keyword evidence="5" id="KW-0175">Coiled coil</keyword>
<name>A0A8S1RW77_9CILI</name>
<evidence type="ECO:0000256" key="5">
    <source>
        <dbReference type="SAM" id="Coils"/>
    </source>
</evidence>
<dbReference type="Proteomes" id="UP000689195">
    <property type="component" value="Unassembled WGS sequence"/>
</dbReference>
<comment type="caution">
    <text evidence="7">The sequence shown here is derived from an EMBL/GenBank/DDBJ whole genome shotgun (WGS) entry which is preliminary data.</text>
</comment>
<evidence type="ECO:0000313" key="7">
    <source>
        <dbReference type="EMBL" id="CAD8131672.1"/>
    </source>
</evidence>
<dbReference type="GO" id="GO:0006301">
    <property type="term" value="P:DNA damage tolerance"/>
    <property type="evidence" value="ECO:0007669"/>
    <property type="project" value="InterPro"/>
</dbReference>
<evidence type="ECO:0000256" key="1">
    <source>
        <dbReference type="ARBA" id="ARBA00022723"/>
    </source>
</evidence>
<dbReference type="InterPro" id="IPR001841">
    <property type="entry name" value="Znf_RING"/>
</dbReference>
<evidence type="ECO:0000259" key="6">
    <source>
        <dbReference type="PROSITE" id="PS50089"/>
    </source>
</evidence>
<evidence type="ECO:0000256" key="2">
    <source>
        <dbReference type="ARBA" id="ARBA00022771"/>
    </source>
</evidence>
<dbReference type="OrthoDB" id="313168at2759"/>
<dbReference type="CDD" id="cd16449">
    <property type="entry name" value="RING-HC"/>
    <property type="match status" value="1"/>
</dbReference>
<dbReference type="GO" id="GO:0008270">
    <property type="term" value="F:zinc ion binding"/>
    <property type="evidence" value="ECO:0007669"/>
    <property type="project" value="UniProtKB-KW"/>
</dbReference>
<dbReference type="InterPro" id="IPR027370">
    <property type="entry name" value="Znf-RING_euk"/>
</dbReference>
<dbReference type="GO" id="GO:0061630">
    <property type="term" value="F:ubiquitin protein ligase activity"/>
    <property type="evidence" value="ECO:0007669"/>
    <property type="project" value="InterPro"/>
</dbReference>
<evidence type="ECO:0000313" key="8">
    <source>
        <dbReference type="Proteomes" id="UP000689195"/>
    </source>
</evidence>
<feature type="coiled-coil region" evidence="5">
    <location>
        <begin position="165"/>
        <end position="213"/>
    </location>
</feature>
<dbReference type="InterPro" id="IPR039577">
    <property type="entry name" value="Rad18"/>
</dbReference>
<dbReference type="PANTHER" id="PTHR14134">
    <property type="entry name" value="E3 UBIQUITIN-PROTEIN LIGASE RAD18"/>
    <property type="match status" value="1"/>
</dbReference>
<dbReference type="PANTHER" id="PTHR14134:SF3">
    <property type="entry name" value="RING-CH-TYPE DOMAIN-CONTAINING PROTEIN"/>
    <property type="match status" value="1"/>
</dbReference>
<reference evidence="7" key="1">
    <citation type="submission" date="2021-01" db="EMBL/GenBank/DDBJ databases">
        <authorList>
            <consortium name="Genoscope - CEA"/>
            <person name="William W."/>
        </authorList>
    </citation>
    <scope>NUCLEOTIDE SEQUENCE</scope>
</reference>
<dbReference type="GO" id="GO:0006513">
    <property type="term" value="P:protein monoubiquitination"/>
    <property type="evidence" value="ECO:0007669"/>
    <property type="project" value="InterPro"/>
</dbReference>
<evidence type="ECO:0000256" key="3">
    <source>
        <dbReference type="ARBA" id="ARBA00022833"/>
    </source>
</evidence>
<keyword evidence="1" id="KW-0479">Metal-binding</keyword>
<keyword evidence="8" id="KW-1185">Reference proteome</keyword>
<sequence length="273" mass="31502">MASNEARLQSLQNWKASLELKKILYNQGIDHQNQDYLAQLTYKIAERAFGSQSKNNLESKVCEMVEQQTCAICFELMVPPQYSPILLFPCGHSFCKSCVLDGTKLRIQKCSLCRSKISAHAINLSLQNLICTFAEQKQQIPKQTQQMAVQENTTLPKENAFTNQYKMYKLRCDILEQEKQQLNTQIKELKNELVELERKVGSLQSEREKIISKQAMLQNNLDEVNQGLQTIVDRSKAITVKIYNIQEQMKILDETMKPLQQEMNKYEVLAKST</sequence>
<protein>
    <recommendedName>
        <fullName evidence="6">RING-type domain-containing protein</fullName>
    </recommendedName>
</protein>
<accession>A0A8S1RW77</accession>
<dbReference type="PROSITE" id="PS00518">
    <property type="entry name" value="ZF_RING_1"/>
    <property type="match status" value="1"/>
</dbReference>
<dbReference type="GO" id="GO:0003697">
    <property type="term" value="F:single-stranded DNA binding"/>
    <property type="evidence" value="ECO:0007669"/>
    <property type="project" value="InterPro"/>
</dbReference>